<dbReference type="PATRIC" id="fig|1279009.4.peg.2775"/>
<organism evidence="1 2">
    <name type="scientific">Cesiribacter andamanensis AMV16</name>
    <dbReference type="NCBI Taxonomy" id="1279009"/>
    <lineage>
        <taxon>Bacteria</taxon>
        <taxon>Pseudomonadati</taxon>
        <taxon>Bacteroidota</taxon>
        <taxon>Cytophagia</taxon>
        <taxon>Cytophagales</taxon>
        <taxon>Cesiribacteraceae</taxon>
        <taxon>Cesiribacter</taxon>
    </lineage>
</organism>
<evidence type="ECO:0000313" key="1">
    <source>
        <dbReference type="EMBL" id="EMR02127.1"/>
    </source>
</evidence>
<dbReference type="GO" id="GO:0016787">
    <property type="term" value="F:hydrolase activity"/>
    <property type="evidence" value="ECO:0007669"/>
    <property type="project" value="UniProtKB-KW"/>
</dbReference>
<keyword evidence="1" id="KW-0378">Hydrolase</keyword>
<dbReference type="InterPro" id="IPR024705">
    <property type="entry name" value="Ssp411"/>
</dbReference>
<dbReference type="PANTHER" id="PTHR42899">
    <property type="entry name" value="SPERMATOGENESIS-ASSOCIATED PROTEIN 20"/>
    <property type="match status" value="1"/>
</dbReference>
<comment type="caution">
    <text evidence="1">The sequence shown here is derived from an EMBL/GenBank/DDBJ whole genome shotgun (WGS) entry which is preliminary data.</text>
</comment>
<dbReference type="AlphaFoldDB" id="M7N4B0"/>
<dbReference type="PANTHER" id="PTHR42899:SF1">
    <property type="entry name" value="SPERMATOGENESIS-ASSOCIATED PROTEIN 20"/>
    <property type="match status" value="1"/>
</dbReference>
<evidence type="ECO:0000313" key="2">
    <source>
        <dbReference type="Proteomes" id="UP000011910"/>
    </source>
</evidence>
<dbReference type="InterPro" id="IPR012341">
    <property type="entry name" value="6hp_glycosidase-like_sf"/>
</dbReference>
<accession>M7N4B0</accession>
<dbReference type="EMBL" id="AODQ01000072">
    <property type="protein sequence ID" value="EMR02127.1"/>
    <property type="molecule type" value="Genomic_DNA"/>
</dbReference>
<reference evidence="1 2" key="1">
    <citation type="journal article" date="2013" name="Genome Announc.">
        <title>Draft Genome Sequence of Cesiribacter andamanensis Strain AMV16T, Isolated from a Soil Sample from a Mud Volcano in the Andaman Islands, India.</title>
        <authorList>
            <person name="Shivaji S."/>
            <person name="Ara S."/>
            <person name="Begum Z."/>
            <person name="Srinivas T.N."/>
            <person name="Singh A."/>
            <person name="Kumar Pinnaka A."/>
        </authorList>
    </citation>
    <scope>NUCLEOTIDE SEQUENCE [LARGE SCALE GENOMIC DNA]</scope>
    <source>
        <strain evidence="1 2">AMV16</strain>
    </source>
</reference>
<dbReference type="STRING" id="1279009.ADICEAN_02738"/>
<gene>
    <name evidence="1" type="ORF">ADICEAN_02738</name>
</gene>
<proteinExistence type="predicted"/>
<keyword evidence="2" id="KW-1185">Reference proteome</keyword>
<dbReference type="InterPro" id="IPR008928">
    <property type="entry name" value="6-hairpin_glycosidase_sf"/>
</dbReference>
<dbReference type="Gene3D" id="1.50.10.10">
    <property type="match status" value="1"/>
</dbReference>
<dbReference type="Proteomes" id="UP000011910">
    <property type="component" value="Unassembled WGS sequence"/>
</dbReference>
<dbReference type="GO" id="GO:0005975">
    <property type="term" value="P:carbohydrate metabolic process"/>
    <property type="evidence" value="ECO:0007669"/>
    <property type="project" value="InterPro"/>
</dbReference>
<protein>
    <submittedName>
        <fullName evidence="1">Putative glycosyl hydrolase</fullName>
    </submittedName>
</protein>
<sequence>MLYDNGQLLSLYANAYAATKDALFQQVVEQTIGWAEREMRSPEGGFYCALDADSEGEEGKFYVWTLEELEAALGAEAELFIDYFNATEGGNWEGKNILFVRQSPDDFARAYELDPEEFKQALQEARQKLLHQRSTRVRPGLDDKVLAAWNGMMLSGLCDAYAALGEARYLELARQNAAFIEKHLLQGSRLRRNQKAGTAPSPAFLDDYAFVIGGWLRLYEVSFEEKWLQLARRLCTYCLQEFWDEEEGLFFYTASSSEGLIARKKELFDNVIPSSNSQMAHNLYRLGLLLEQEDWTSRARDMVSRMERLILTEPQYLSHWAGLYLHMAYPTAEVAISGPGYQQKASELHRYYLPNKVVAAAGQESSLPLLQQRLPREGTTLLYLCYNKACQQPVASVSEALVQLKQAINLA</sequence>
<dbReference type="SUPFAM" id="SSF48208">
    <property type="entry name" value="Six-hairpin glycosidases"/>
    <property type="match status" value="1"/>
</dbReference>
<dbReference type="eggNOG" id="COG1331">
    <property type="taxonomic scope" value="Bacteria"/>
</dbReference>
<name>M7N4B0_9BACT</name>